<keyword evidence="2" id="KW-0012">Acyltransferase</keyword>
<dbReference type="PANTHER" id="PTHR43877">
    <property type="entry name" value="AMINOALKYLPHOSPHONATE N-ACETYLTRANSFERASE-RELATED-RELATED"/>
    <property type="match status" value="1"/>
</dbReference>
<dbReference type="RefSeq" id="WP_406721325.1">
    <property type="nucleotide sequence ID" value="NZ_CP135443.1"/>
</dbReference>
<reference evidence="4 5" key="1">
    <citation type="submission" date="2023-09" db="EMBL/GenBank/DDBJ databases">
        <title>Thioclava shenzhenensis sp. nov., a multidrug resistant bacteria-antagonizing species isolated from coastal seawater.</title>
        <authorList>
            <person name="Long M."/>
        </authorList>
    </citation>
    <scope>NUCLEOTIDE SEQUENCE [LARGE SCALE GENOMIC DNA]</scope>
    <source>
        <strain evidence="4 5">FTW29</strain>
    </source>
</reference>
<dbReference type="Pfam" id="PF13508">
    <property type="entry name" value="Acetyltransf_7"/>
    <property type="match status" value="1"/>
</dbReference>
<dbReference type="InterPro" id="IPR000182">
    <property type="entry name" value="GNAT_dom"/>
</dbReference>
<gene>
    <name evidence="4" type="ORF">RPE78_04395</name>
</gene>
<keyword evidence="5" id="KW-1185">Reference proteome</keyword>
<sequence>MIRPATPEDEAAIRACAIAAYTPYIARMGRDPAPMSADYAAQIAQGVVHVAYDGAFLGFITFYDEGPHILLENVAVTEAARGRGTGRKLIAFCEEAARLAGKPVQLYTNAKMTENLAIYPRLGYAMIGERVENGFHRVYFQKNPA</sequence>
<dbReference type="CDD" id="cd04301">
    <property type="entry name" value="NAT_SF"/>
    <property type="match status" value="1"/>
</dbReference>
<dbReference type="PROSITE" id="PS51186">
    <property type="entry name" value="GNAT"/>
    <property type="match status" value="1"/>
</dbReference>
<dbReference type="PANTHER" id="PTHR43877:SF2">
    <property type="entry name" value="AMINOALKYLPHOSPHONATE N-ACETYLTRANSFERASE-RELATED"/>
    <property type="match status" value="1"/>
</dbReference>
<name>A0ABZ1E429_9RHOB</name>
<evidence type="ECO:0000256" key="1">
    <source>
        <dbReference type="ARBA" id="ARBA00022679"/>
    </source>
</evidence>
<feature type="domain" description="N-acetyltransferase" evidence="3">
    <location>
        <begin position="1"/>
        <end position="145"/>
    </location>
</feature>
<accession>A0ABZ1E429</accession>
<dbReference type="Proteomes" id="UP001623290">
    <property type="component" value="Chromosome"/>
</dbReference>
<dbReference type="EMBL" id="CP135443">
    <property type="protein sequence ID" value="WRY34537.1"/>
    <property type="molecule type" value="Genomic_DNA"/>
</dbReference>
<evidence type="ECO:0000313" key="5">
    <source>
        <dbReference type="Proteomes" id="UP001623290"/>
    </source>
</evidence>
<protein>
    <submittedName>
        <fullName evidence="4">GNAT family N-acetyltransferase</fullName>
    </submittedName>
</protein>
<dbReference type="InterPro" id="IPR016181">
    <property type="entry name" value="Acyl_CoA_acyltransferase"/>
</dbReference>
<dbReference type="Gene3D" id="3.40.630.30">
    <property type="match status" value="1"/>
</dbReference>
<evidence type="ECO:0000313" key="4">
    <source>
        <dbReference type="EMBL" id="WRY34537.1"/>
    </source>
</evidence>
<dbReference type="SUPFAM" id="SSF55729">
    <property type="entry name" value="Acyl-CoA N-acyltransferases (Nat)"/>
    <property type="match status" value="1"/>
</dbReference>
<evidence type="ECO:0000259" key="3">
    <source>
        <dbReference type="PROSITE" id="PS51186"/>
    </source>
</evidence>
<keyword evidence="1" id="KW-0808">Transferase</keyword>
<proteinExistence type="predicted"/>
<dbReference type="InterPro" id="IPR050832">
    <property type="entry name" value="Bact_Acetyltransf"/>
</dbReference>
<organism evidence="4 5">
    <name type="scientific">Thioclava litoralis</name>
    <dbReference type="NCBI Taxonomy" id="3076557"/>
    <lineage>
        <taxon>Bacteria</taxon>
        <taxon>Pseudomonadati</taxon>
        <taxon>Pseudomonadota</taxon>
        <taxon>Alphaproteobacteria</taxon>
        <taxon>Rhodobacterales</taxon>
        <taxon>Paracoccaceae</taxon>
        <taxon>Thioclava</taxon>
    </lineage>
</organism>
<evidence type="ECO:0000256" key="2">
    <source>
        <dbReference type="ARBA" id="ARBA00023315"/>
    </source>
</evidence>